<keyword evidence="2" id="KW-1185">Reference proteome</keyword>
<evidence type="ECO:0000313" key="2">
    <source>
        <dbReference type="Proteomes" id="UP000798662"/>
    </source>
</evidence>
<protein>
    <submittedName>
        <fullName evidence="1">Uncharacterized protein</fullName>
    </submittedName>
</protein>
<dbReference type="Proteomes" id="UP000798662">
    <property type="component" value="Chromosome 3"/>
</dbReference>
<sequence length="191" mass="19119">MTSAGRGLLFMHRQKGEGGRGRGEWRHKVVRKGGKAGARNSPHTTRSAHAGKGPCQSTSRPSRKRPPPPADAHPRLLSNPPSQLSPPPISLNAPTTVSTQYTTSSTTTACVHPRSGTSHAWPAVTARTTAPAAATAADPTAAATSTSSTRSAGVSGCTSDGGGRGGEPAGLENGGWGASSGAASAVVAIVD</sequence>
<proteinExistence type="predicted"/>
<dbReference type="EMBL" id="CM020620">
    <property type="protein sequence ID" value="KAK1866972.1"/>
    <property type="molecule type" value="Genomic_DNA"/>
</dbReference>
<organism evidence="1 2">
    <name type="scientific">Pyropia yezoensis</name>
    <name type="common">Susabi-nori</name>
    <name type="synonym">Porphyra yezoensis</name>
    <dbReference type="NCBI Taxonomy" id="2788"/>
    <lineage>
        <taxon>Eukaryota</taxon>
        <taxon>Rhodophyta</taxon>
        <taxon>Bangiophyceae</taxon>
        <taxon>Bangiales</taxon>
        <taxon>Bangiaceae</taxon>
        <taxon>Pyropia</taxon>
    </lineage>
</organism>
<name>A0ACC3C9W7_PYRYE</name>
<evidence type="ECO:0000313" key="1">
    <source>
        <dbReference type="EMBL" id="KAK1866972.1"/>
    </source>
</evidence>
<gene>
    <name evidence="1" type="ORF">I4F81_009484</name>
</gene>
<reference evidence="1" key="1">
    <citation type="submission" date="2019-11" db="EMBL/GenBank/DDBJ databases">
        <title>Nori genome reveals adaptations in red seaweeds to the harsh intertidal environment.</title>
        <authorList>
            <person name="Wang D."/>
            <person name="Mao Y."/>
        </authorList>
    </citation>
    <scope>NUCLEOTIDE SEQUENCE</scope>
    <source>
        <tissue evidence="1">Gametophyte</tissue>
    </source>
</reference>
<accession>A0ACC3C9W7</accession>
<comment type="caution">
    <text evidence="1">The sequence shown here is derived from an EMBL/GenBank/DDBJ whole genome shotgun (WGS) entry which is preliminary data.</text>
</comment>